<evidence type="ECO:0000313" key="2">
    <source>
        <dbReference type="Proteomes" id="UP000063699"/>
    </source>
</evidence>
<reference evidence="1 2" key="1">
    <citation type="submission" date="2015-07" db="EMBL/GenBank/DDBJ databases">
        <title>Genome sequencing of Kibdelosporangium phytohabitans.</title>
        <authorList>
            <person name="Qin S."/>
            <person name="Xing K."/>
        </authorList>
    </citation>
    <scope>NUCLEOTIDE SEQUENCE [LARGE SCALE GENOMIC DNA]</scope>
    <source>
        <strain evidence="1 2">KLBMP1111</strain>
    </source>
</reference>
<dbReference type="EMBL" id="CP012752">
    <property type="protein sequence ID" value="ALG12074.1"/>
    <property type="molecule type" value="Genomic_DNA"/>
</dbReference>
<dbReference type="Proteomes" id="UP000063699">
    <property type="component" value="Chromosome"/>
</dbReference>
<dbReference type="AlphaFoldDB" id="A0A0N9HXI1"/>
<accession>A0A0N9HXI1</accession>
<sequence>MVEGERDLAMTVGVVRLIEVVEAVAEMVVRGGLSEELAGGAGNGEGLPVVFQRSGRVTDVVGEFTQVVEYFGFMAAVSSFPGGFERVLDVGARLLDLANSRYTSPRPFSALLST</sequence>
<organism evidence="1 2">
    <name type="scientific">Kibdelosporangium phytohabitans</name>
    <dbReference type="NCBI Taxonomy" id="860235"/>
    <lineage>
        <taxon>Bacteria</taxon>
        <taxon>Bacillati</taxon>
        <taxon>Actinomycetota</taxon>
        <taxon>Actinomycetes</taxon>
        <taxon>Pseudonocardiales</taxon>
        <taxon>Pseudonocardiaceae</taxon>
        <taxon>Kibdelosporangium</taxon>
    </lineage>
</organism>
<dbReference type="KEGG" id="kphy:AOZ06_39055"/>
<protein>
    <submittedName>
        <fullName evidence="1">Uncharacterized protein</fullName>
    </submittedName>
</protein>
<proteinExistence type="predicted"/>
<evidence type="ECO:0000313" key="1">
    <source>
        <dbReference type="EMBL" id="ALG12074.1"/>
    </source>
</evidence>
<name>A0A0N9HXI1_9PSEU</name>
<gene>
    <name evidence="1" type="ORF">AOZ06_39055</name>
</gene>
<keyword evidence="2" id="KW-1185">Reference proteome</keyword>